<dbReference type="SUPFAM" id="SSF158548">
    <property type="entry name" value="FLJ32549 domain-like"/>
    <property type="match status" value="1"/>
</dbReference>
<name>A0AAV4CMA8_9GAST</name>
<keyword evidence="2" id="KW-1185">Reference proteome</keyword>
<organism evidence="1 2">
    <name type="scientific">Plakobranchus ocellatus</name>
    <dbReference type="NCBI Taxonomy" id="259542"/>
    <lineage>
        <taxon>Eukaryota</taxon>
        <taxon>Metazoa</taxon>
        <taxon>Spiralia</taxon>
        <taxon>Lophotrochozoa</taxon>
        <taxon>Mollusca</taxon>
        <taxon>Gastropoda</taxon>
        <taxon>Heterobranchia</taxon>
        <taxon>Euthyneura</taxon>
        <taxon>Panpulmonata</taxon>
        <taxon>Sacoglossa</taxon>
        <taxon>Placobranchoidea</taxon>
        <taxon>Plakobranchidae</taxon>
        <taxon>Plakobranchus</taxon>
    </lineage>
</organism>
<sequence length="297" mass="34309">MRQWVSFEDLVMMCEEIMKENIKKFHHPLLGPIRTVFSYECESLCHLMQAQILMSMWSYLSCVMQLHEAHTKLNSWAAMIPSKEVKSAFGARSTKTQIFPPLHSWLTKFKAILLSKFGLYFYDVLAKQTMPSLLKANLSKTSEDFVGKIHTFQKKSDAQCIYLVLESQGLNSQVKEGGYHHPKKYMEKPQGMETYPPIFAYPVDRIVNPAHWPNIVMMMNSSAHQGDKLKVFYDKASDKRPQTSYFIIRVDPHIWLVSIFDSKKSEKDSTINSFMTDMALQLRCHTVLASLKSFSKS</sequence>
<dbReference type="GO" id="GO:1904262">
    <property type="term" value="P:negative regulation of TORC1 signaling"/>
    <property type="evidence" value="ECO:0007669"/>
    <property type="project" value="TreeGrafter"/>
</dbReference>
<dbReference type="Pfam" id="PF09404">
    <property type="entry name" value="C12orf66_like"/>
    <property type="match status" value="1"/>
</dbReference>
<dbReference type="Proteomes" id="UP000735302">
    <property type="component" value="Unassembled WGS sequence"/>
</dbReference>
<dbReference type="InterPro" id="IPR018544">
    <property type="entry name" value="KICS_2"/>
</dbReference>
<proteinExistence type="predicted"/>
<dbReference type="GO" id="GO:0042149">
    <property type="term" value="P:cellular response to glucose starvation"/>
    <property type="evidence" value="ECO:0007669"/>
    <property type="project" value="TreeGrafter"/>
</dbReference>
<dbReference type="AlphaFoldDB" id="A0AAV4CMA8"/>
<dbReference type="InterPro" id="IPR038060">
    <property type="entry name" value="C12orf66-like_central_sf"/>
</dbReference>
<protein>
    <submittedName>
        <fullName evidence="1">Upf0536 protein c12orf66</fullName>
    </submittedName>
</protein>
<dbReference type="PANTHER" id="PTHR31581">
    <property type="entry name" value="KICSTOR COMPLEX PROTEIN C12ORF66"/>
    <property type="match status" value="1"/>
</dbReference>
<dbReference type="SUPFAM" id="SSF160651">
    <property type="entry name" value="FLJ32549 C-terminal domain-like"/>
    <property type="match status" value="1"/>
</dbReference>
<reference evidence="1 2" key="1">
    <citation type="journal article" date="2021" name="Elife">
        <title>Chloroplast acquisition without the gene transfer in kleptoplastic sea slugs, Plakobranchus ocellatus.</title>
        <authorList>
            <person name="Maeda T."/>
            <person name="Takahashi S."/>
            <person name="Yoshida T."/>
            <person name="Shimamura S."/>
            <person name="Takaki Y."/>
            <person name="Nagai Y."/>
            <person name="Toyoda A."/>
            <person name="Suzuki Y."/>
            <person name="Arimoto A."/>
            <person name="Ishii H."/>
            <person name="Satoh N."/>
            <person name="Nishiyama T."/>
            <person name="Hasebe M."/>
            <person name="Maruyama T."/>
            <person name="Minagawa J."/>
            <person name="Obokata J."/>
            <person name="Shigenobu S."/>
        </authorList>
    </citation>
    <scope>NUCLEOTIDE SEQUENCE [LARGE SCALE GENOMIC DNA]</scope>
</reference>
<dbReference type="GO" id="GO:0061462">
    <property type="term" value="P:protein localization to lysosome"/>
    <property type="evidence" value="ECO:0007669"/>
    <property type="project" value="TreeGrafter"/>
</dbReference>
<dbReference type="GO" id="GO:0034198">
    <property type="term" value="P:cellular response to amino acid starvation"/>
    <property type="evidence" value="ECO:0007669"/>
    <property type="project" value="TreeGrafter"/>
</dbReference>
<gene>
    <name evidence="1" type="ORF">PoB_005984300</name>
</gene>
<evidence type="ECO:0000313" key="2">
    <source>
        <dbReference type="Proteomes" id="UP000735302"/>
    </source>
</evidence>
<dbReference type="Gene3D" id="1.10.3450.30">
    <property type="match status" value="1"/>
</dbReference>
<dbReference type="PANTHER" id="PTHR31581:SF1">
    <property type="entry name" value="KICSTOR SUBUNIT 2"/>
    <property type="match status" value="1"/>
</dbReference>
<evidence type="ECO:0000313" key="1">
    <source>
        <dbReference type="EMBL" id="GFO33338.1"/>
    </source>
</evidence>
<accession>A0AAV4CMA8</accession>
<comment type="caution">
    <text evidence="1">The sequence shown here is derived from an EMBL/GenBank/DDBJ whole genome shotgun (WGS) entry which is preliminary data.</text>
</comment>
<dbReference type="EMBL" id="BLXT01006766">
    <property type="protein sequence ID" value="GFO33338.1"/>
    <property type="molecule type" value="Genomic_DNA"/>
</dbReference>